<organism evidence="1 2">
    <name type="scientific">Desulfuribacillus alkaliarsenatis</name>
    <dbReference type="NCBI Taxonomy" id="766136"/>
    <lineage>
        <taxon>Bacteria</taxon>
        <taxon>Bacillati</taxon>
        <taxon>Bacillota</taxon>
        <taxon>Desulfuribacillia</taxon>
        <taxon>Desulfuribacillales</taxon>
        <taxon>Desulfuribacillaceae</taxon>
        <taxon>Desulfuribacillus</taxon>
    </lineage>
</organism>
<sequence>MISFLKKLLTKGEDNKARERIFDVTKKNDGVNYIDDFIGLINLKNVHMTEVYKENEPCLYIRHDVDHSLEMGLKKAEVEAELGYKSTYFLLPTGSYGEEKNYYGTLEDGKIKYDSKLIDKCKRLLELGHHIGLHNDMVAMSLKLRKDPAELIKRELDYFDKHNIELVGTAAHGSPLARQLKFNNRELFDGCIRKGWEQGRTIEHNGWKVKLHSLNLSDFGFQYEAYSLPRDSRISESGGRWGGRILGNQIDRDKMFNDFNLEEFKKLISTLTPNSGVRAMQVMTHPCHWEVKENGNNQ</sequence>
<protein>
    <recommendedName>
        <fullName evidence="3">NodB homology domain-containing protein</fullName>
    </recommendedName>
</protein>
<proteinExistence type="predicted"/>
<evidence type="ECO:0008006" key="3">
    <source>
        <dbReference type="Google" id="ProtNLM"/>
    </source>
</evidence>
<keyword evidence="2" id="KW-1185">Reference proteome</keyword>
<name>A0A1E5G1P2_9FIRM</name>
<dbReference type="EMBL" id="MIJE01000030">
    <property type="protein sequence ID" value="OEF96828.1"/>
    <property type="molecule type" value="Genomic_DNA"/>
</dbReference>
<comment type="caution">
    <text evidence="1">The sequence shown here is derived from an EMBL/GenBank/DDBJ whole genome shotgun (WGS) entry which is preliminary data.</text>
</comment>
<dbReference type="OrthoDB" id="9788208at2"/>
<accession>A0A1E5G1P2</accession>
<gene>
    <name evidence="1" type="ORF">BHF68_07145</name>
</gene>
<reference evidence="1 2" key="1">
    <citation type="submission" date="2016-09" db="EMBL/GenBank/DDBJ databases">
        <title>Draft genome sequence for the type strain of Desulfuribacillus alkaliarsenatis AHT28, an obligately anaerobic, sulfidogenic bacterium isolated from Russian soda lake sediments.</title>
        <authorList>
            <person name="Abin C.A."/>
            <person name="Hollibaugh J.T."/>
        </authorList>
    </citation>
    <scope>NUCLEOTIDE SEQUENCE [LARGE SCALE GENOMIC DNA]</scope>
    <source>
        <strain evidence="1 2">AHT28</strain>
    </source>
</reference>
<dbReference type="AlphaFoldDB" id="A0A1E5G1P2"/>
<dbReference type="Proteomes" id="UP000094296">
    <property type="component" value="Unassembled WGS sequence"/>
</dbReference>
<evidence type="ECO:0000313" key="1">
    <source>
        <dbReference type="EMBL" id="OEF96828.1"/>
    </source>
</evidence>
<evidence type="ECO:0000313" key="2">
    <source>
        <dbReference type="Proteomes" id="UP000094296"/>
    </source>
</evidence>
<dbReference type="STRING" id="766136.BHF68_07145"/>
<dbReference type="RefSeq" id="WP_069643411.1">
    <property type="nucleotide sequence ID" value="NZ_MIJE01000030.1"/>
</dbReference>